<reference evidence="2 3" key="1">
    <citation type="submission" date="2024-04" db="EMBL/GenBank/DDBJ databases">
        <title>The reference genome of an endangered Asteraceae, Deinandra increscens subsp. villosa, native to the Central Coast of California.</title>
        <authorList>
            <person name="Guilliams M."/>
            <person name="Hasenstab-Lehman K."/>
            <person name="Meyer R."/>
            <person name="Mcevoy S."/>
        </authorList>
    </citation>
    <scope>NUCLEOTIDE SEQUENCE [LARGE SCALE GENOMIC DNA]</scope>
    <source>
        <tissue evidence="2">Leaf</tissue>
    </source>
</reference>
<gene>
    <name evidence="2" type="ORF">SSX86_013381</name>
</gene>
<dbReference type="Pfam" id="PF00106">
    <property type="entry name" value="adh_short"/>
    <property type="match status" value="1"/>
</dbReference>
<dbReference type="InterPro" id="IPR020904">
    <property type="entry name" value="Sc_DH/Rdtase_CS"/>
</dbReference>
<comment type="similarity">
    <text evidence="1">Belongs to the short-chain dehydrogenases/reductases (SDR) family.</text>
</comment>
<dbReference type="PROSITE" id="PS00061">
    <property type="entry name" value="ADH_SHORT"/>
    <property type="match status" value="1"/>
</dbReference>
<comment type="caution">
    <text evidence="2">The sequence shown here is derived from an EMBL/GenBank/DDBJ whole genome shotgun (WGS) entry which is preliminary data.</text>
</comment>
<dbReference type="PRINTS" id="PR00081">
    <property type="entry name" value="GDHRDH"/>
</dbReference>
<dbReference type="PRINTS" id="PR00080">
    <property type="entry name" value="SDRFAMILY"/>
</dbReference>
<evidence type="ECO:0000313" key="2">
    <source>
        <dbReference type="EMBL" id="KAK9069265.1"/>
    </source>
</evidence>
<dbReference type="CDD" id="cd05233">
    <property type="entry name" value="SDR_c"/>
    <property type="match status" value="1"/>
</dbReference>
<proteinExistence type="inferred from homology"/>
<dbReference type="AlphaFoldDB" id="A0AAP0D5Y9"/>
<dbReference type="EMBL" id="JBCNJP010000014">
    <property type="protein sequence ID" value="KAK9069265.1"/>
    <property type="molecule type" value="Genomic_DNA"/>
</dbReference>
<dbReference type="FunFam" id="3.40.50.720:FF:000084">
    <property type="entry name" value="Short-chain dehydrogenase reductase"/>
    <property type="match status" value="1"/>
</dbReference>
<dbReference type="Proteomes" id="UP001408789">
    <property type="component" value="Unassembled WGS sequence"/>
</dbReference>
<dbReference type="Gene3D" id="3.40.50.720">
    <property type="entry name" value="NAD(P)-binding Rossmann-like Domain"/>
    <property type="match status" value="1"/>
</dbReference>
<dbReference type="InterPro" id="IPR002347">
    <property type="entry name" value="SDR_fam"/>
</dbReference>
<accession>A0AAP0D5Y9</accession>
<protein>
    <submittedName>
        <fullName evidence="2">Uncharacterized protein</fullName>
    </submittedName>
</protein>
<dbReference type="PANTHER" id="PTHR44375:SF15">
    <property type="entry name" value="GLUCOSE_RIBITOL DEHYDROGENASE-RELATED"/>
    <property type="match status" value="1"/>
</dbReference>
<dbReference type="PANTHER" id="PTHR44375">
    <property type="entry name" value="BETA-KETOACYL-ACP REDUCTASE-LIKE PROTEIN-RELATED"/>
    <property type="match status" value="1"/>
</dbReference>
<keyword evidence="3" id="KW-1185">Reference proteome</keyword>
<dbReference type="GO" id="GO:0016616">
    <property type="term" value="F:oxidoreductase activity, acting on the CH-OH group of donors, NAD or NADP as acceptor"/>
    <property type="evidence" value="ECO:0007669"/>
    <property type="project" value="UniProtKB-ARBA"/>
</dbReference>
<name>A0AAP0D5Y9_9ASTR</name>
<evidence type="ECO:0000313" key="3">
    <source>
        <dbReference type="Proteomes" id="UP001408789"/>
    </source>
</evidence>
<dbReference type="SUPFAM" id="SSF51735">
    <property type="entry name" value="NAD(P)-binding Rossmann-fold domains"/>
    <property type="match status" value="1"/>
</dbReference>
<sequence length="290" mass="31756">MASSFHQLTTSHELELWRDLRGKVVMVTGASSGIGWELCIDLVKYGCRVIVAARRIDRLKALCDKINNFDISGCQVNRSDVLAVAVEIDVSADGPNIEASVRKAWDAFGRIDALINNAGVPGPVQSILDLSQEDWDNIFKTNLRGAWLVSKYVCLRMRDSNQGGSVINISSMAGLNRVYHFGMVAYNCSKAALDTMTRAMSIELGEHNIRVNSIAPGLLKSEITEGLLQKKWINNVASKTMPLKEFGKTDPLLTSLVRFLIVPSSSYITGNIFIADAGYTLPGVPLYSSL</sequence>
<evidence type="ECO:0000256" key="1">
    <source>
        <dbReference type="RuleBase" id="RU000363"/>
    </source>
</evidence>
<organism evidence="2 3">
    <name type="scientific">Deinandra increscens subsp. villosa</name>
    <dbReference type="NCBI Taxonomy" id="3103831"/>
    <lineage>
        <taxon>Eukaryota</taxon>
        <taxon>Viridiplantae</taxon>
        <taxon>Streptophyta</taxon>
        <taxon>Embryophyta</taxon>
        <taxon>Tracheophyta</taxon>
        <taxon>Spermatophyta</taxon>
        <taxon>Magnoliopsida</taxon>
        <taxon>eudicotyledons</taxon>
        <taxon>Gunneridae</taxon>
        <taxon>Pentapetalae</taxon>
        <taxon>asterids</taxon>
        <taxon>campanulids</taxon>
        <taxon>Asterales</taxon>
        <taxon>Asteraceae</taxon>
        <taxon>Asteroideae</taxon>
        <taxon>Heliantheae alliance</taxon>
        <taxon>Madieae</taxon>
        <taxon>Madiinae</taxon>
        <taxon>Deinandra</taxon>
    </lineage>
</organism>
<dbReference type="InterPro" id="IPR036291">
    <property type="entry name" value="NAD(P)-bd_dom_sf"/>
</dbReference>